<keyword evidence="2" id="KW-0863">Zinc-finger</keyword>
<evidence type="ECO:0000256" key="2">
    <source>
        <dbReference type="ARBA" id="ARBA00022771"/>
    </source>
</evidence>
<gene>
    <name evidence="6" type="ORF">PHYEVI_LOCUS3538</name>
</gene>
<evidence type="ECO:0000256" key="1">
    <source>
        <dbReference type="ARBA" id="ARBA00022723"/>
    </source>
</evidence>
<dbReference type="InterPro" id="IPR006612">
    <property type="entry name" value="THAP_Znf"/>
</dbReference>
<dbReference type="SUPFAM" id="SSF57716">
    <property type="entry name" value="Glucocorticoid receptor-like (DNA-binding domain)"/>
    <property type="match status" value="1"/>
</dbReference>
<evidence type="ECO:0000313" key="7">
    <source>
        <dbReference type="Proteomes" id="UP001153712"/>
    </source>
</evidence>
<feature type="domain" description="THAP-type" evidence="5">
    <location>
        <begin position="8"/>
        <end position="89"/>
    </location>
</feature>
<evidence type="ECO:0000256" key="3">
    <source>
        <dbReference type="ARBA" id="ARBA00022833"/>
    </source>
</evidence>
<proteinExistence type="predicted"/>
<dbReference type="AlphaFoldDB" id="A0A9N9TEY7"/>
<protein>
    <recommendedName>
        <fullName evidence="5">THAP-type domain-containing protein</fullName>
    </recommendedName>
</protein>
<accession>A0A9N9TEY7</accession>
<dbReference type="Proteomes" id="UP001153712">
    <property type="component" value="Chromosome 13"/>
</dbReference>
<sequence length="182" mass="21162">MNTSKRVLVCSVPECTNTQAKRHFIPKKDERIRKIWLQRINNPIFVDKPSSYITAKAVCDIHFEEICKRDDHKLKNYSLPSLYVPGFAGVDNEKERCFSFPPNPYEMKGTPPKVKRLMDSFKNEMRKRRKPLDIEEAGPSHEVINHQQTLDIEEAGPSYPLQTAVVQRNMLIILRILTEKNP</sequence>
<dbReference type="OrthoDB" id="6765727at2759"/>
<reference evidence="6" key="1">
    <citation type="submission" date="2022-01" db="EMBL/GenBank/DDBJ databases">
        <authorList>
            <person name="King R."/>
        </authorList>
    </citation>
    <scope>NUCLEOTIDE SEQUENCE</scope>
</reference>
<keyword evidence="7" id="KW-1185">Reference proteome</keyword>
<evidence type="ECO:0000256" key="4">
    <source>
        <dbReference type="ARBA" id="ARBA00023125"/>
    </source>
</evidence>
<evidence type="ECO:0000313" key="6">
    <source>
        <dbReference type="EMBL" id="CAG9857127.1"/>
    </source>
</evidence>
<name>A0A9N9TEY7_PHYSR</name>
<keyword evidence="4" id="KW-0238">DNA-binding</keyword>
<keyword evidence="1" id="KW-0479">Metal-binding</keyword>
<dbReference type="GO" id="GO:0008270">
    <property type="term" value="F:zinc ion binding"/>
    <property type="evidence" value="ECO:0007669"/>
    <property type="project" value="UniProtKB-KW"/>
</dbReference>
<keyword evidence="3" id="KW-0862">Zinc</keyword>
<organism evidence="6 7">
    <name type="scientific">Phyllotreta striolata</name>
    <name type="common">Striped flea beetle</name>
    <name type="synonym">Crioceris striolata</name>
    <dbReference type="NCBI Taxonomy" id="444603"/>
    <lineage>
        <taxon>Eukaryota</taxon>
        <taxon>Metazoa</taxon>
        <taxon>Ecdysozoa</taxon>
        <taxon>Arthropoda</taxon>
        <taxon>Hexapoda</taxon>
        <taxon>Insecta</taxon>
        <taxon>Pterygota</taxon>
        <taxon>Neoptera</taxon>
        <taxon>Endopterygota</taxon>
        <taxon>Coleoptera</taxon>
        <taxon>Polyphaga</taxon>
        <taxon>Cucujiformia</taxon>
        <taxon>Chrysomeloidea</taxon>
        <taxon>Chrysomelidae</taxon>
        <taxon>Galerucinae</taxon>
        <taxon>Alticini</taxon>
        <taxon>Phyllotreta</taxon>
    </lineage>
</organism>
<dbReference type="EMBL" id="OU900106">
    <property type="protein sequence ID" value="CAG9857127.1"/>
    <property type="molecule type" value="Genomic_DNA"/>
</dbReference>
<evidence type="ECO:0000259" key="5">
    <source>
        <dbReference type="SMART" id="SM00980"/>
    </source>
</evidence>
<dbReference type="SMART" id="SM00980">
    <property type="entry name" value="THAP"/>
    <property type="match status" value="1"/>
</dbReference>
<dbReference type="Pfam" id="PF05485">
    <property type="entry name" value="THAP"/>
    <property type="match status" value="1"/>
</dbReference>
<dbReference type="GO" id="GO:0003677">
    <property type="term" value="F:DNA binding"/>
    <property type="evidence" value="ECO:0007669"/>
    <property type="project" value="UniProtKB-KW"/>
</dbReference>